<proteinExistence type="predicted"/>
<feature type="domain" description="APS kinase" evidence="2">
    <location>
        <begin position="6"/>
        <end position="155"/>
    </location>
</feature>
<dbReference type="EMBL" id="UINC01202196">
    <property type="protein sequence ID" value="SVE21884.1"/>
    <property type="molecule type" value="Genomic_DNA"/>
</dbReference>
<dbReference type="InterPro" id="IPR027417">
    <property type="entry name" value="P-loop_NTPase"/>
</dbReference>
<dbReference type="GO" id="GO:0019379">
    <property type="term" value="P:sulfate assimilation, phosphoadenylyl sulfate reduction by phosphoadenylyl-sulfate reductase (thioredoxin)"/>
    <property type="evidence" value="ECO:0007669"/>
    <property type="project" value="TreeGrafter"/>
</dbReference>
<evidence type="ECO:0000259" key="2">
    <source>
        <dbReference type="Pfam" id="PF01583"/>
    </source>
</evidence>
<dbReference type="Pfam" id="PF01583">
    <property type="entry name" value="APS_kinase"/>
    <property type="match status" value="1"/>
</dbReference>
<protein>
    <recommendedName>
        <fullName evidence="2">APS kinase domain-containing protein</fullName>
    </recommendedName>
</protein>
<dbReference type="GO" id="GO:0010134">
    <property type="term" value="P:sulfate assimilation via adenylyl sulfate reduction"/>
    <property type="evidence" value="ECO:0007669"/>
    <property type="project" value="TreeGrafter"/>
</dbReference>
<sequence>MEHRANIFWCTGLSGAGKSTLVEYTKNILVEQGYSALILDGDTVREKYKVKLGFGREDVKKNNFYVAKLCEKYRDSYDVIMVPIISPMDNIRRKVKSILSPKYNLVYICAEIESLKKRDKKGLYKKSDNDEITDLIGYSDTNPYDIPEDYDLIIDTSKESDLEKSKQMFERFVLSKAVKSTVLLKK</sequence>
<reference evidence="3" key="1">
    <citation type="submission" date="2018-05" db="EMBL/GenBank/DDBJ databases">
        <authorList>
            <person name="Lanie J.A."/>
            <person name="Ng W.-L."/>
            <person name="Kazmierczak K.M."/>
            <person name="Andrzejewski T.M."/>
            <person name="Davidsen T.M."/>
            <person name="Wayne K.J."/>
            <person name="Tettelin H."/>
            <person name="Glass J.I."/>
            <person name="Rusch D."/>
            <person name="Podicherti R."/>
            <person name="Tsui H.-C.T."/>
            <person name="Winkler M.E."/>
        </authorList>
    </citation>
    <scope>NUCLEOTIDE SEQUENCE</scope>
</reference>
<gene>
    <name evidence="3" type="ORF">METZ01_LOCUS474738</name>
</gene>
<dbReference type="GO" id="GO:0004781">
    <property type="term" value="F:sulfate adenylyltransferase (ATP) activity"/>
    <property type="evidence" value="ECO:0007669"/>
    <property type="project" value="TreeGrafter"/>
</dbReference>
<dbReference type="InterPro" id="IPR050512">
    <property type="entry name" value="Sulf_AdTrans/APS_kinase"/>
</dbReference>
<evidence type="ECO:0000313" key="3">
    <source>
        <dbReference type="EMBL" id="SVE21884.1"/>
    </source>
</evidence>
<dbReference type="AlphaFoldDB" id="A0A383BPP2"/>
<evidence type="ECO:0000256" key="1">
    <source>
        <dbReference type="ARBA" id="ARBA00022679"/>
    </source>
</evidence>
<dbReference type="Gene3D" id="3.40.50.300">
    <property type="entry name" value="P-loop containing nucleotide triphosphate hydrolases"/>
    <property type="match status" value="1"/>
</dbReference>
<dbReference type="PANTHER" id="PTHR42700">
    <property type="entry name" value="SULFATE ADENYLYLTRANSFERASE"/>
    <property type="match status" value="1"/>
</dbReference>
<name>A0A383BPP2_9ZZZZ</name>
<dbReference type="GO" id="GO:0005737">
    <property type="term" value="C:cytoplasm"/>
    <property type="evidence" value="ECO:0007669"/>
    <property type="project" value="TreeGrafter"/>
</dbReference>
<dbReference type="PANTHER" id="PTHR42700:SF1">
    <property type="entry name" value="SULFATE ADENYLYLTRANSFERASE"/>
    <property type="match status" value="1"/>
</dbReference>
<dbReference type="InterPro" id="IPR059117">
    <property type="entry name" value="APS_kinase_dom"/>
</dbReference>
<organism evidence="3">
    <name type="scientific">marine metagenome</name>
    <dbReference type="NCBI Taxonomy" id="408172"/>
    <lineage>
        <taxon>unclassified sequences</taxon>
        <taxon>metagenomes</taxon>
        <taxon>ecological metagenomes</taxon>
    </lineage>
</organism>
<dbReference type="SUPFAM" id="SSF52540">
    <property type="entry name" value="P-loop containing nucleoside triphosphate hydrolases"/>
    <property type="match status" value="1"/>
</dbReference>
<keyword evidence="1" id="KW-0808">Transferase</keyword>
<accession>A0A383BPP2</accession>